<evidence type="ECO:0008006" key="3">
    <source>
        <dbReference type="Google" id="ProtNLM"/>
    </source>
</evidence>
<evidence type="ECO:0000313" key="2">
    <source>
        <dbReference type="Proteomes" id="UP001500668"/>
    </source>
</evidence>
<proteinExistence type="predicted"/>
<gene>
    <name evidence="1" type="ORF">GCM10010394_18620</name>
</gene>
<sequence>MPIRRRTTPQPAPVDDPLLEQALSDLDWYARARDRARRWHWVTELGALSTGAATVVAAGIQAPPATTATLAGLSVFIGGFRQVFNHTERHVLAAEAWSRLRLAIRRYRLIPEAERDEETRRRLQEEMEDVATSELRDWAASRRALQAGPLPGGGLTQ</sequence>
<organism evidence="1 2">
    <name type="scientific">Streptomyces crystallinus</name>
    <dbReference type="NCBI Taxonomy" id="68191"/>
    <lineage>
        <taxon>Bacteria</taxon>
        <taxon>Bacillati</taxon>
        <taxon>Actinomycetota</taxon>
        <taxon>Actinomycetes</taxon>
        <taxon>Kitasatosporales</taxon>
        <taxon>Streptomycetaceae</taxon>
        <taxon>Streptomyces</taxon>
    </lineage>
</organism>
<keyword evidence="2" id="KW-1185">Reference proteome</keyword>
<dbReference type="RefSeq" id="WP_344072164.1">
    <property type="nucleotide sequence ID" value="NZ_BAAACA010000009.1"/>
</dbReference>
<dbReference type="NCBIfam" id="NF033634">
    <property type="entry name" value="SLATT_1"/>
    <property type="match status" value="1"/>
</dbReference>
<dbReference type="Proteomes" id="UP001500668">
    <property type="component" value="Unassembled WGS sequence"/>
</dbReference>
<evidence type="ECO:0000313" key="1">
    <source>
        <dbReference type="EMBL" id="GAA0589497.1"/>
    </source>
</evidence>
<reference evidence="1 2" key="1">
    <citation type="journal article" date="2019" name="Int. J. Syst. Evol. Microbiol.">
        <title>The Global Catalogue of Microorganisms (GCM) 10K type strain sequencing project: providing services to taxonomists for standard genome sequencing and annotation.</title>
        <authorList>
            <consortium name="The Broad Institute Genomics Platform"/>
            <consortium name="The Broad Institute Genome Sequencing Center for Infectious Disease"/>
            <person name="Wu L."/>
            <person name="Ma J."/>
        </authorList>
    </citation>
    <scope>NUCLEOTIDE SEQUENCE [LARGE SCALE GENOMIC DNA]</scope>
    <source>
        <strain evidence="1 2">JCM 5067</strain>
    </source>
</reference>
<accession>A0ABN1FFC0</accession>
<dbReference type="EMBL" id="BAAACA010000009">
    <property type="protein sequence ID" value="GAA0589497.1"/>
    <property type="molecule type" value="Genomic_DNA"/>
</dbReference>
<protein>
    <recommendedName>
        <fullName evidence="3">DUF4231 domain-containing protein</fullName>
    </recommendedName>
</protein>
<name>A0ABN1FFC0_9ACTN</name>
<comment type="caution">
    <text evidence="1">The sequence shown here is derived from an EMBL/GenBank/DDBJ whole genome shotgun (WGS) entry which is preliminary data.</text>
</comment>